<dbReference type="KEGG" id="zma:100193991"/>
<dbReference type="RefSeq" id="NP_001132528.2">
    <property type="nucleotide sequence ID" value="NM_001139056.2"/>
</dbReference>
<evidence type="ECO:0000313" key="2">
    <source>
        <dbReference type="EnsemblPlants" id="Zm00001eb178570_P002"/>
    </source>
</evidence>
<accession>A0A804NQM1</accession>
<reference evidence="2" key="3">
    <citation type="submission" date="2021-05" db="UniProtKB">
        <authorList>
            <consortium name="EnsemblPlants"/>
        </authorList>
    </citation>
    <scope>IDENTIFICATION</scope>
    <source>
        <strain evidence="2">cv. B73</strain>
    </source>
</reference>
<evidence type="ECO:0000313" key="3">
    <source>
        <dbReference type="Proteomes" id="UP000007305"/>
    </source>
</evidence>
<feature type="region of interest" description="Disordered" evidence="1">
    <location>
        <begin position="17"/>
        <end position="36"/>
    </location>
</feature>
<protein>
    <submittedName>
        <fullName evidence="2">Uncharacterized protein</fullName>
    </submittedName>
</protein>
<dbReference type="EnsemblPlants" id="Zm00001eb178570_T002">
    <property type="protein sequence ID" value="Zm00001eb178570_P002"/>
    <property type="gene ID" value="Zm00001eb178570"/>
</dbReference>
<dbReference type="GeneID" id="100193991"/>
<dbReference type="AlphaFoldDB" id="A0A804NQM1"/>
<keyword evidence="3" id="KW-1185">Reference proteome</keyword>
<dbReference type="Gramene" id="Zm00001eb178570_T002">
    <property type="protein sequence ID" value="Zm00001eb178570_P002"/>
    <property type="gene ID" value="Zm00001eb178570"/>
</dbReference>
<sequence length="93" mass="10150">MPTSCLAEYRRSDLDASATLSSPHKRPPAFTGNTVAPTTPPSCQTYADQVAYVLNFFQVLDLGENLLSGVLHPTLFDNLTSLLKCKICYSLVI</sequence>
<name>A0A804NQM1_MAIZE</name>
<proteinExistence type="predicted"/>
<dbReference type="Proteomes" id="UP000007305">
    <property type="component" value="Chromosome 4"/>
</dbReference>
<gene>
    <name evidence="2" type="primary">LOC100193991</name>
</gene>
<evidence type="ECO:0000256" key="1">
    <source>
        <dbReference type="SAM" id="MobiDB-lite"/>
    </source>
</evidence>
<reference evidence="2" key="2">
    <citation type="submission" date="2019-07" db="EMBL/GenBank/DDBJ databases">
        <authorList>
            <person name="Seetharam A."/>
            <person name="Woodhouse M."/>
            <person name="Cannon E."/>
        </authorList>
    </citation>
    <scope>NUCLEOTIDE SEQUENCE [LARGE SCALE GENOMIC DNA]</scope>
    <source>
        <strain evidence="2">cv. B73</strain>
    </source>
</reference>
<organism evidence="2 3">
    <name type="scientific">Zea mays</name>
    <name type="common">Maize</name>
    <dbReference type="NCBI Taxonomy" id="4577"/>
    <lineage>
        <taxon>Eukaryota</taxon>
        <taxon>Viridiplantae</taxon>
        <taxon>Streptophyta</taxon>
        <taxon>Embryophyta</taxon>
        <taxon>Tracheophyta</taxon>
        <taxon>Spermatophyta</taxon>
        <taxon>Magnoliopsida</taxon>
        <taxon>Liliopsida</taxon>
        <taxon>Poales</taxon>
        <taxon>Poaceae</taxon>
        <taxon>PACMAD clade</taxon>
        <taxon>Panicoideae</taxon>
        <taxon>Andropogonodae</taxon>
        <taxon>Andropogoneae</taxon>
        <taxon>Tripsacinae</taxon>
        <taxon>Zea</taxon>
    </lineage>
</organism>
<reference evidence="3" key="1">
    <citation type="journal article" date="2009" name="Science">
        <title>The B73 maize genome: complexity, diversity, and dynamics.</title>
        <authorList>
            <person name="Schnable P.S."/>
            <person name="Ware D."/>
            <person name="Fulton R.S."/>
            <person name="Stein J.C."/>
            <person name="Wei F."/>
            <person name="Pasternak S."/>
            <person name="Liang C."/>
            <person name="Zhang J."/>
            <person name="Fulton L."/>
            <person name="Graves T.A."/>
            <person name="Minx P."/>
            <person name="Reily A.D."/>
            <person name="Courtney L."/>
            <person name="Kruchowski S.S."/>
            <person name="Tomlinson C."/>
            <person name="Strong C."/>
            <person name="Delehaunty K."/>
            <person name="Fronick C."/>
            <person name="Courtney B."/>
            <person name="Rock S.M."/>
            <person name="Belter E."/>
            <person name="Du F."/>
            <person name="Kim K."/>
            <person name="Abbott R.M."/>
            <person name="Cotton M."/>
            <person name="Levy A."/>
            <person name="Marchetto P."/>
            <person name="Ochoa K."/>
            <person name="Jackson S.M."/>
            <person name="Gillam B."/>
            <person name="Chen W."/>
            <person name="Yan L."/>
            <person name="Higginbotham J."/>
            <person name="Cardenas M."/>
            <person name="Waligorski J."/>
            <person name="Applebaum E."/>
            <person name="Phelps L."/>
            <person name="Falcone J."/>
            <person name="Kanchi K."/>
            <person name="Thane T."/>
            <person name="Scimone A."/>
            <person name="Thane N."/>
            <person name="Henke J."/>
            <person name="Wang T."/>
            <person name="Ruppert J."/>
            <person name="Shah N."/>
            <person name="Rotter K."/>
            <person name="Hodges J."/>
            <person name="Ingenthron E."/>
            <person name="Cordes M."/>
            <person name="Kohlberg S."/>
            <person name="Sgro J."/>
            <person name="Delgado B."/>
            <person name="Mead K."/>
            <person name="Chinwalla A."/>
            <person name="Leonard S."/>
            <person name="Crouse K."/>
            <person name="Collura K."/>
            <person name="Kudrna D."/>
            <person name="Currie J."/>
            <person name="He R."/>
            <person name="Angelova A."/>
            <person name="Rajasekar S."/>
            <person name="Mueller T."/>
            <person name="Lomeli R."/>
            <person name="Scara G."/>
            <person name="Ko A."/>
            <person name="Delaney K."/>
            <person name="Wissotski M."/>
            <person name="Lopez G."/>
            <person name="Campos D."/>
            <person name="Braidotti M."/>
            <person name="Ashley E."/>
            <person name="Golser W."/>
            <person name="Kim H."/>
            <person name="Lee S."/>
            <person name="Lin J."/>
            <person name="Dujmic Z."/>
            <person name="Kim W."/>
            <person name="Talag J."/>
            <person name="Zuccolo A."/>
            <person name="Fan C."/>
            <person name="Sebastian A."/>
            <person name="Kramer M."/>
            <person name="Spiegel L."/>
            <person name="Nascimento L."/>
            <person name="Zutavern T."/>
            <person name="Miller B."/>
            <person name="Ambroise C."/>
            <person name="Muller S."/>
            <person name="Spooner W."/>
            <person name="Narechania A."/>
            <person name="Ren L."/>
            <person name="Wei S."/>
            <person name="Kumari S."/>
            <person name="Faga B."/>
            <person name="Levy M.J."/>
            <person name="McMahan L."/>
            <person name="Van Buren P."/>
            <person name="Vaughn M.W."/>
            <person name="Ying K."/>
            <person name="Yeh C.-T."/>
            <person name="Emrich S.J."/>
            <person name="Jia Y."/>
            <person name="Kalyanaraman A."/>
            <person name="Hsia A.-P."/>
            <person name="Barbazuk W.B."/>
            <person name="Baucom R.S."/>
            <person name="Brutnell T.P."/>
            <person name="Carpita N.C."/>
            <person name="Chaparro C."/>
            <person name="Chia J.-M."/>
            <person name="Deragon J.-M."/>
            <person name="Estill J.C."/>
            <person name="Fu Y."/>
            <person name="Jeddeloh J.A."/>
            <person name="Han Y."/>
            <person name="Lee H."/>
            <person name="Li P."/>
            <person name="Lisch D.R."/>
            <person name="Liu S."/>
            <person name="Liu Z."/>
            <person name="Nagel D.H."/>
            <person name="McCann M.C."/>
            <person name="SanMiguel P."/>
            <person name="Myers A.M."/>
            <person name="Nettleton D."/>
            <person name="Nguyen J."/>
            <person name="Penning B.W."/>
            <person name="Ponnala L."/>
            <person name="Schneider K.L."/>
            <person name="Schwartz D.C."/>
            <person name="Sharma A."/>
            <person name="Soderlund C."/>
            <person name="Springer N.M."/>
            <person name="Sun Q."/>
            <person name="Wang H."/>
            <person name="Waterman M."/>
            <person name="Westerman R."/>
            <person name="Wolfgruber T.K."/>
            <person name="Yang L."/>
            <person name="Yu Y."/>
            <person name="Zhang L."/>
            <person name="Zhou S."/>
            <person name="Zhu Q."/>
            <person name="Bennetzen J.L."/>
            <person name="Dawe R.K."/>
            <person name="Jiang J."/>
            <person name="Jiang N."/>
            <person name="Presting G.G."/>
            <person name="Wessler S.R."/>
            <person name="Aluru S."/>
            <person name="Martienssen R.A."/>
            <person name="Clifton S.W."/>
            <person name="McCombie W.R."/>
            <person name="Wing R.A."/>
            <person name="Wilson R.K."/>
        </authorList>
    </citation>
    <scope>NUCLEOTIDE SEQUENCE [LARGE SCALE GENOMIC DNA]</scope>
    <source>
        <strain evidence="3">cv. B73</strain>
    </source>
</reference>